<name>A0A1Y2M864_EPING</name>
<reference evidence="2 3" key="1">
    <citation type="journal article" date="2017" name="Genome Announc.">
        <title>Genome sequence of the saprophytic ascomycete Epicoccum nigrum ICMP 19927 strain isolated from New Zealand.</title>
        <authorList>
            <person name="Fokin M."/>
            <person name="Fleetwood D."/>
            <person name="Weir B.S."/>
            <person name="Villas-Boas S.G."/>
        </authorList>
    </citation>
    <scope>NUCLEOTIDE SEQUENCE [LARGE SCALE GENOMIC DNA]</scope>
    <source>
        <strain evidence="2 3">ICMP 19927</strain>
    </source>
</reference>
<dbReference type="Proteomes" id="UP000193240">
    <property type="component" value="Unassembled WGS sequence"/>
</dbReference>
<organism evidence="2 3">
    <name type="scientific">Epicoccum nigrum</name>
    <name type="common">Soil fungus</name>
    <name type="synonym">Epicoccum purpurascens</name>
    <dbReference type="NCBI Taxonomy" id="105696"/>
    <lineage>
        <taxon>Eukaryota</taxon>
        <taxon>Fungi</taxon>
        <taxon>Dikarya</taxon>
        <taxon>Ascomycota</taxon>
        <taxon>Pezizomycotina</taxon>
        <taxon>Dothideomycetes</taxon>
        <taxon>Pleosporomycetidae</taxon>
        <taxon>Pleosporales</taxon>
        <taxon>Pleosporineae</taxon>
        <taxon>Didymellaceae</taxon>
        <taxon>Epicoccum</taxon>
    </lineage>
</organism>
<dbReference type="Pfam" id="PF13409">
    <property type="entry name" value="GST_N_2"/>
    <property type="match status" value="1"/>
</dbReference>
<dbReference type="InterPro" id="IPR036249">
    <property type="entry name" value="Thioredoxin-like_sf"/>
</dbReference>
<evidence type="ECO:0000313" key="3">
    <source>
        <dbReference type="Proteomes" id="UP000193240"/>
    </source>
</evidence>
<sequence length="277" mass="31600">MTDSNTLLFYDISSPLQPRSYAPNPSKSRLALSFKGVPFKSKFIEIIDIPKVRQSLHCSATRKFADGSDYYTLPMLHTPNDGIVGDSFDIANYLEDTYPDSGGRLFPSSSTQTGLDYESPQKDQTILIPITTNEGSKNQAYAKFNWHVDVTFTAHVGLVAYYMPFNPDTAEATKEHFLKRAGMQSWEQFLLQGEVREQMMASFKESLTSLAQLFRVHEDGPYLEGKDANYADLIVGGWLNMYFECMPVEEWKDFRTWHGGVFARLHDALQKNYYKCQ</sequence>
<proteinExistence type="predicted"/>
<evidence type="ECO:0000313" key="2">
    <source>
        <dbReference type="EMBL" id="OSS51677.1"/>
    </source>
</evidence>
<dbReference type="Pfam" id="PF22041">
    <property type="entry name" value="GST_C_7"/>
    <property type="match status" value="1"/>
</dbReference>
<gene>
    <name evidence="2" type="ORF">B5807_03832</name>
</gene>
<dbReference type="EMBL" id="KZ107840">
    <property type="protein sequence ID" value="OSS51677.1"/>
    <property type="molecule type" value="Genomic_DNA"/>
</dbReference>
<dbReference type="InterPro" id="IPR004045">
    <property type="entry name" value="Glutathione_S-Trfase_N"/>
</dbReference>
<evidence type="ECO:0000259" key="1">
    <source>
        <dbReference type="PROSITE" id="PS50404"/>
    </source>
</evidence>
<keyword evidence="3" id="KW-1185">Reference proteome</keyword>
<dbReference type="InterPro" id="IPR036282">
    <property type="entry name" value="Glutathione-S-Trfase_C_sf"/>
</dbReference>
<accession>A0A1Y2M864</accession>
<dbReference type="AlphaFoldDB" id="A0A1Y2M864"/>
<dbReference type="SUPFAM" id="SSF52833">
    <property type="entry name" value="Thioredoxin-like"/>
    <property type="match status" value="1"/>
</dbReference>
<dbReference type="Gene3D" id="1.20.1050.10">
    <property type="match status" value="1"/>
</dbReference>
<feature type="domain" description="GST N-terminal" evidence="1">
    <location>
        <begin position="12"/>
        <end position="102"/>
    </location>
</feature>
<dbReference type="OMA" id="RAGVSCW"/>
<dbReference type="InParanoid" id="A0A1Y2M864"/>
<dbReference type="Gene3D" id="3.40.30.10">
    <property type="entry name" value="Glutaredoxin"/>
    <property type="match status" value="1"/>
</dbReference>
<protein>
    <recommendedName>
        <fullName evidence="1">GST N-terminal domain-containing protein</fullName>
    </recommendedName>
</protein>
<dbReference type="STRING" id="105696.A0A1Y2M864"/>
<dbReference type="SUPFAM" id="SSF47616">
    <property type="entry name" value="GST C-terminal domain-like"/>
    <property type="match status" value="1"/>
</dbReference>
<dbReference type="InterPro" id="IPR054416">
    <property type="entry name" value="GST_UstS-like_C"/>
</dbReference>
<dbReference type="PROSITE" id="PS50404">
    <property type="entry name" value="GST_NTER"/>
    <property type="match status" value="1"/>
</dbReference>